<dbReference type="InterPro" id="IPR001623">
    <property type="entry name" value="DnaJ_domain"/>
</dbReference>
<dbReference type="CDD" id="cd06257">
    <property type="entry name" value="DnaJ"/>
    <property type="match status" value="1"/>
</dbReference>
<dbReference type="Gene3D" id="1.10.287.110">
    <property type="entry name" value="DnaJ domain"/>
    <property type="match status" value="1"/>
</dbReference>
<dbReference type="InterPro" id="IPR044713">
    <property type="entry name" value="DNJA1/2-like"/>
</dbReference>
<dbReference type="InterPro" id="IPR036410">
    <property type="entry name" value="HSP_DnaJ_Cys-rich_dom_sf"/>
</dbReference>
<dbReference type="PRINTS" id="PR00625">
    <property type="entry name" value="JDOMAIN"/>
</dbReference>
<organism evidence="2">
    <name type="scientific">viral metagenome</name>
    <dbReference type="NCBI Taxonomy" id="1070528"/>
    <lineage>
        <taxon>unclassified sequences</taxon>
        <taxon>metagenomes</taxon>
        <taxon>organismal metagenomes</taxon>
    </lineage>
</organism>
<dbReference type="SUPFAM" id="SSF46565">
    <property type="entry name" value="Chaperone J-domain"/>
    <property type="match status" value="1"/>
</dbReference>
<dbReference type="Gene3D" id="2.60.260.20">
    <property type="entry name" value="Urease metallochaperone UreE, N-terminal domain"/>
    <property type="match status" value="2"/>
</dbReference>
<dbReference type="SUPFAM" id="SSF49493">
    <property type="entry name" value="HSP40/DnaJ peptide-binding domain"/>
    <property type="match status" value="1"/>
</dbReference>
<evidence type="ECO:0000259" key="1">
    <source>
        <dbReference type="PROSITE" id="PS50076"/>
    </source>
</evidence>
<sequence length="395" mass="44821">MGKDFYKILELNRSASNEEIKRAYKKMALKYHPDKNKSPEAVEMFQLVNQANEILSNSEKKEMYDKFGEAGLENMDMRNQNPFPFNMNPFANMHRHNYVEEMTHTVTLTEIFTQTQTSIKIKHLKNCDICDATGFTDKKNHLCKMCNGNGTIFETIRLSHNMVGQQTVLCRGCMGRKIDMNSAHMSCHTCNGSGNVNAVESVRIDLSPNLVRNPVIFVKGKWKMQNGQVPDFQVLINIEYPDNFSLSADKKLSYKQQISLAESLCGFTKVIHHPSGKKILLESEPGNIVDPYVTYKISNWGFQCGEMNMNIPAQDENYMHLEFIINYPANLTMAFPNNAKMSYKNIRIALGGVVANETDDDVAETINISKLAMIDPPIPEDRPEFAEHPPGCTQQ</sequence>
<reference evidence="2" key="1">
    <citation type="journal article" date="2020" name="Nature">
        <title>Giant virus diversity and host interactions through global metagenomics.</title>
        <authorList>
            <person name="Schulz F."/>
            <person name="Roux S."/>
            <person name="Paez-Espino D."/>
            <person name="Jungbluth S."/>
            <person name="Walsh D.A."/>
            <person name="Denef V.J."/>
            <person name="McMahon K.D."/>
            <person name="Konstantinidis K.T."/>
            <person name="Eloe-Fadrosh E.A."/>
            <person name="Kyrpides N.C."/>
            <person name="Woyke T."/>
        </authorList>
    </citation>
    <scope>NUCLEOTIDE SEQUENCE</scope>
    <source>
        <strain evidence="2">GVMAG-M-3300020192-26</strain>
    </source>
</reference>
<dbReference type="GO" id="GO:0051082">
    <property type="term" value="F:unfolded protein binding"/>
    <property type="evidence" value="ECO:0007669"/>
    <property type="project" value="InterPro"/>
</dbReference>
<dbReference type="PROSITE" id="PS50076">
    <property type="entry name" value="DNAJ_2"/>
    <property type="match status" value="1"/>
</dbReference>
<dbReference type="InterPro" id="IPR036869">
    <property type="entry name" value="J_dom_sf"/>
</dbReference>
<dbReference type="GO" id="GO:0006457">
    <property type="term" value="P:protein folding"/>
    <property type="evidence" value="ECO:0007669"/>
    <property type="project" value="InterPro"/>
</dbReference>
<dbReference type="Pfam" id="PF00226">
    <property type="entry name" value="DnaJ"/>
    <property type="match status" value="1"/>
</dbReference>
<dbReference type="EMBL" id="MN739375">
    <property type="protein sequence ID" value="QHT01515.1"/>
    <property type="molecule type" value="Genomic_DNA"/>
</dbReference>
<dbReference type="AlphaFoldDB" id="A0A6C0CD11"/>
<evidence type="ECO:0000313" key="2">
    <source>
        <dbReference type="EMBL" id="QHT01515.1"/>
    </source>
</evidence>
<dbReference type="InterPro" id="IPR008971">
    <property type="entry name" value="HSP40/DnaJ_pept-bd"/>
</dbReference>
<dbReference type="SMART" id="SM00271">
    <property type="entry name" value="DnaJ"/>
    <property type="match status" value="1"/>
</dbReference>
<dbReference type="Gene3D" id="2.10.230.10">
    <property type="entry name" value="Heat shock protein DnaJ, cysteine-rich domain"/>
    <property type="match status" value="1"/>
</dbReference>
<dbReference type="GO" id="GO:0030544">
    <property type="term" value="F:Hsp70 protein binding"/>
    <property type="evidence" value="ECO:0007669"/>
    <property type="project" value="InterPro"/>
</dbReference>
<feature type="domain" description="J" evidence="1">
    <location>
        <begin position="4"/>
        <end position="68"/>
    </location>
</feature>
<dbReference type="InterPro" id="IPR018253">
    <property type="entry name" value="DnaJ_domain_CS"/>
</dbReference>
<proteinExistence type="predicted"/>
<accession>A0A6C0CD11</accession>
<name>A0A6C0CD11_9ZZZZ</name>
<protein>
    <recommendedName>
        <fullName evidence="1">J domain-containing protein</fullName>
    </recommendedName>
</protein>
<dbReference type="SUPFAM" id="SSF57938">
    <property type="entry name" value="DnaJ/Hsp40 cysteine-rich domain"/>
    <property type="match status" value="1"/>
</dbReference>
<dbReference type="PROSITE" id="PS00636">
    <property type="entry name" value="DNAJ_1"/>
    <property type="match status" value="1"/>
</dbReference>
<dbReference type="PANTHER" id="PTHR43888">
    <property type="entry name" value="DNAJ-LIKE-2, ISOFORM A-RELATED"/>
    <property type="match status" value="1"/>
</dbReference>